<dbReference type="STRING" id="6669.E9HUV3"/>
<dbReference type="Proteomes" id="UP000000305">
    <property type="component" value="Unassembled WGS sequence"/>
</dbReference>
<dbReference type="Gene3D" id="3.40.50.800">
    <property type="entry name" value="Anticodon-binding domain"/>
    <property type="match status" value="1"/>
</dbReference>
<sequence length="273" mass="30589">MGSNSSLSLASKTSVKKTSKAIKDVTALADLIEALPQTHLNLCTLTQPALKNDEFIRLQKTRLRWWKSYLQQPVLLNTTGSASLDETFVEQKIEFGSPALGSEPFEVLKLHKPAVFADLQLNEETKKSLMVKFQRKSSWPCLVTSQVKLELAVCFFLTDAYFTRNKASVLSLHKALAPYAVGIVVEGSPTRMAELEDLRRLMSLEFKQSRIPVLPLSAPWTTAQCDARGMPYLIFLSDSTLEQGICGLRSRDTTLQEQVHVSDIVERLKKFLV</sequence>
<keyword evidence="3" id="KW-1185">Reference proteome</keyword>
<dbReference type="OMA" id="HANHLNE"/>
<feature type="domain" description="Anticodon-binding" evidence="1">
    <location>
        <begin position="223"/>
        <end position="270"/>
    </location>
</feature>
<dbReference type="KEGG" id="dpx:DAPPUDRAFT_334148"/>
<dbReference type="FunCoup" id="E9HUV3">
    <property type="interactions" value="76"/>
</dbReference>
<organism evidence="2 3">
    <name type="scientific">Daphnia pulex</name>
    <name type="common">Water flea</name>
    <dbReference type="NCBI Taxonomy" id="6669"/>
    <lineage>
        <taxon>Eukaryota</taxon>
        <taxon>Metazoa</taxon>
        <taxon>Ecdysozoa</taxon>
        <taxon>Arthropoda</taxon>
        <taxon>Crustacea</taxon>
        <taxon>Branchiopoda</taxon>
        <taxon>Diplostraca</taxon>
        <taxon>Cladocera</taxon>
        <taxon>Anomopoda</taxon>
        <taxon>Daphniidae</taxon>
        <taxon>Daphnia</taxon>
    </lineage>
</organism>
<dbReference type="AlphaFoldDB" id="E9HUV3"/>
<reference evidence="2 3" key="1">
    <citation type="journal article" date="2011" name="Science">
        <title>The ecoresponsive genome of Daphnia pulex.</title>
        <authorList>
            <person name="Colbourne J.K."/>
            <person name="Pfrender M.E."/>
            <person name="Gilbert D."/>
            <person name="Thomas W.K."/>
            <person name="Tucker A."/>
            <person name="Oakley T.H."/>
            <person name="Tokishita S."/>
            <person name="Aerts A."/>
            <person name="Arnold G.J."/>
            <person name="Basu M.K."/>
            <person name="Bauer D.J."/>
            <person name="Caceres C.E."/>
            <person name="Carmel L."/>
            <person name="Casola C."/>
            <person name="Choi J.H."/>
            <person name="Detter J.C."/>
            <person name="Dong Q."/>
            <person name="Dusheyko S."/>
            <person name="Eads B.D."/>
            <person name="Frohlich T."/>
            <person name="Geiler-Samerotte K.A."/>
            <person name="Gerlach D."/>
            <person name="Hatcher P."/>
            <person name="Jogdeo S."/>
            <person name="Krijgsveld J."/>
            <person name="Kriventseva E.V."/>
            <person name="Kultz D."/>
            <person name="Laforsch C."/>
            <person name="Lindquist E."/>
            <person name="Lopez J."/>
            <person name="Manak J.R."/>
            <person name="Muller J."/>
            <person name="Pangilinan J."/>
            <person name="Patwardhan R.P."/>
            <person name="Pitluck S."/>
            <person name="Pritham E.J."/>
            <person name="Rechtsteiner A."/>
            <person name="Rho M."/>
            <person name="Rogozin I.B."/>
            <person name="Sakarya O."/>
            <person name="Salamov A."/>
            <person name="Schaack S."/>
            <person name="Shapiro H."/>
            <person name="Shiga Y."/>
            <person name="Skalitzky C."/>
            <person name="Smith Z."/>
            <person name="Souvorov A."/>
            <person name="Sung W."/>
            <person name="Tang Z."/>
            <person name="Tsuchiya D."/>
            <person name="Tu H."/>
            <person name="Vos H."/>
            <person name="Wang M."/>
            <person name="Wolf Y.I."/>
            <person name="Yamagata H."/>
            <person name="Yamada T."/>
            <person name="Ye Y."/>
            <person name="Shaw J.R."/>
            <person name="Andrews J."/>
            <person name="Crease T.J."/>
            <person name="Tang H."/>
            <person name="Lucas S.M."/>
            <person name="Robertson H.M."/>
            <person name="Bork P."/>
            <person name="Koonin E.V."/>
            <person name="Zdobnov E.M."/>
            <person name="Grigoriev I.V."/>
            <person name="Lynch M."/>
            <person name="Boore J.L."/>
        </authorList>
    </citation>
    <scope>NUCLEOTIDE SEQUENCE [LARGE SCALE GENOMIC DNA]</scope>
</reference>
<evidence type="ECO:0000313" key="2">
    <source>
        <dbReference type="EMBL" id="EFX64478.1"/>
    </source>
</evidence>
<gene>
    <name evidence="2" type="ORF">DAPPUDRAFT_334148</name>
</gene>
<dbReference type="InParanoid" id="E9HUV3"/>
<name>E9HUV3_DAPPU</name>
<accession>E9HUV3</accession>
<dbReference type="InterPro" id="IPR036621">
    <property type="entry name" value="Anticodon-bd_dom_sf"/>
</dbReference>
<dbReference type="InterPro" id="IPR004154">
    <property type="entry name" value="Anticodon-bd"/>
</dbReference>
<evidence type="ECO:0000259" key="1">
    <source>
        <dbReference type="Pfam" id="PF03129"/>
    </source>
</evidence>
<dbReference type="EMBL" id="GL732825">
    <property type="protein sequence ID" value="EFX64478.1"/>
    <property type="molecule type" value="Genomic_DNA"/>
</dbReference>
<dbReference type="InterPro" id="IPR045864">
    <property type="entry name" value="aa-tRNA-synth_II/BPL/LPL"/>
</dbReference>
<proteinExistence type="predicted"/>
<dbReference type="SUPFAM" id="SSF52954">
    <property type="entry name" value="Class II aaRS ABD-related"/>
    <property type="match status" value="1"/>
</dbReference>
<dbReference type="Gene3D" id="3.30.930.10">
    <property type="entry name" value="Bira Bifunctional Protein, Domain 2"/>
    <property type="match status" value="1"/>
</dbReference>
<protein>
    <recommendedName>
        <fullName evidence="1">Anticodon-binding domain-containing protein</fullName>
    </recommendedName>
</protein>
<dbReference type="Pfam" id="PF03129">
    <property type="entry name" value="HGTP_anticodon"/>
    <property type="match status" value="1"/>
</dbReference>
<dbReference type="HOGENOM" id="CLU_1020343_0_0_1"/>
<evidence type="ECO:0000313" key="3">
    <source>
        <dbReference type="Proteomes" id="UP000000305"/>
    </source>
</evidence>
<dbReference type="PhylomeDB" id="E9HUV3"/>
<dbReference type="OrthoDB" id="5394539at2759"/>